<dbReference type="Proteomes" id="UP000334990">
    <property type="component" value="Unassembled WGS sequence"/>
</dbReference>
<reference evidence="2 3" key="1">
    <citation type="submission" date="2019-10" db="EMBL/GenBank/DDBJ databases">
        <title>Whole genome shotgun sequence of Acrocarpospora corrugata NBRC 13972.</title>
        <authorList>
            <person name="Ichikawa N."/>
            <person name="Kimura A."/>
            <person name="Kitahashi Y."/>
            <person name="Komaki H."/>
            <person name="Oguchi A."/>
        </authorList>
    </citation>
    <scope>NUCLEOTIDE SEQUENCE [LARGE SCALE GENOMIC DNA]</scope>
    <source>
        <strain evidence="2 3">NBRC 13972</strain>
    </source>
</reference>
<keyword evidence="3" id="KW-1185">Reference proteome</keyword>
<evidence type="ECO:0000256" key="1">
    <source>
        <dbReference type="SAM" id="MobiDB-lite"/>
    </source>
</evidence>
<evidence type="ECO:0000313" key="2">
    <source>
        <dbReference type="EMBL" id="GER98817.1"/>
    </source>
</evidence>
<protein>
    <submittedName>
        <fullName evidence="2">Uncharacterized protein</fullName>
    </submittedName>
</protein>
<feature type="region of interest" description="Disordered" evidence="1">
    <location>
        <begin position="1"/>
        <end position="28"/>
    </location>
</feature>
<comment type="caution">
    <text evidence="2">The sequence shown here is derived from an EMBL/GenBank/DDBJ whole genome shotgun (WGS) entry which is preliminary data.</text>
</comment>
<feature type="compositionally biased region" description="Polar residues" evidence="1">
    <location>
        <begin position="1"/>
        <end position="13"/>
    </location>
</feature>
<evidence type="ECO:0000313" key="3">
    <source>
        <dbReference type="Proteomes" id="UP000334990"/>
    </source>
</evidence>
<name>A0A5M3VWP1_9ACTN</name>
<organism evidence="2 3">
    <name type="scientific">Acrocarpospora corrugata</name>
    <dbReference type="NCBI Taxonomy" id="35763"/>
    <lineage>
        <taxon>Bacteria</taxon>
        <taxon>Bacillati</taxon>
        <taxon>Actinomycetota</taxon>
        <taxon>Actinomycetes</taxon>
        <taxon>Streptosporangiales</taxon>
        <taxon>Streptosporangiaceae</taxon>
        <taxon>Acrocarpospora</taxon>
    </lineage>
</organism>
<accession>A0A5M3VWP1</accession>
<sequence>MITFEFTPSASDDSWTDKWSPRSNGRNVPPQEVDQYGFLFNCFHVEVDLAMAQLSIQRRRLTVPVVDLILMFELIRKSLIREGFVEAAASRNQIMLVCRLVGEHVLVQAEGQSGEARVSFTEFLEFHRLASIRAMSMLYAAHQELHQNPYLAHVEEILDVVGVA</sequence>
<proteinExistence type="predicted"/>
<dbReference type="EMBL" id="BLAD01000037">
    <property type="protein sequence ID" value="GER98817.1"/>
    <property type="molecule type" value="Genomic_DNA"/>
</dbReference>
<gene>
    <name evidence="2" type="ORF">Acor_08810</name>
</gene>
<dbReference type="AlphaFoldDB" id="A0A5M3VWP1"/>